<dbReference type="AlphaFoldDB" id="A0A9W2VTX2"/>
<gene>
    <name evidence="3" type="primary">CARF</name>
</gene>
<evidence type="ECO:0000313" key="3">
    <source>
        <dbReference type="RefSeq" id="XP_053762026.1"/>
    </source>
</evidence>
<accession>A0A9W2VTX2</accession>
<feature type="compositionally biased region" description="Polar residues" evidence="1">
    <location>
        <begin position="524"/>
        <end position="539"/>
    </location>
</feature>
<proteinExistence type="predicted"/>
<feature type="region of interest" description="Disordered" evidence="1">
    <location>
        <begin position="524"/>
        <end position="543"/>
    </location>
</feature>
<evidence type="ECO:0000313" key="2">
    <source>
        <dbReference type="Proteomes" id="UP001165780"/>
    </source>
</evidence>
<dbReference type="CTD" id="79800"/>
<dbReference type="Pfam" id="PF15299">
    <property type="entry name" value="ALS2CR8"/>
    <property type="match status" value="1"/>
</dbReference>
<organism evidence="2 3">
    <name type="scientific">Panthera pardus</name>
    <name type="common">Leopard</name>
    <name type="synonym">Felis pardus</name>
    <dbReference type="NCBI Taxonomy" id="9691"/>
    <lineage>
        <taxon>Eukaryota</taxon>
        <taxon>Metazoa</taxon>
        <taxon>Chordata</taxon>
        <taxon>Craniata</taxon>
        <taxon>Vertebrata</taxon>
        <taxon>Euteleostomi</taxon>
        <taxon>Mammalia</taxon>
        <taxon>Eutheria</taxon>
        <taxon>Laurasiatheria</taxon>
        <taxon>Carnivora</taxon>
        <taxon>Feliformia</taxon>
        <taxon>Felidae</taxon>
        <taxon>Pantherinae</taxon>
        <taxon>Panthera</taxon>
    </lineage>
</organism>
<feature type="region of interest" description="Disordered" evidence="1">
    <location>
        <begin position="1"/>
        <end position="22"/>
    </location>
</feature>
<dbReference type="RefSeq" id="XP_053762026.1">
    <property type="nucleotide sequence ID" value="XM_053906051.1"/>
</dbReference>
<dbReference type="GO" id="GO:0000978">
    <property type="term" value="F:RNA polymerase II cis-regulatory region sequence-specific DNA binding"/>
    <property type="evidence" value="ECO:0007669"/>
    <property type="project" value="TreeGrafter"/>
</dbReference>
<sequence>MEQSNDSLRVNHNDSEESKTDSQVFEHLTCMDSRDPSFGQNGSPRILPITSHEVDNSLTSQNIPGTLTQTQTLSTEQFHLVDQNGQPIQYELQSLGDSNAQMMIVPSPSENGQVLHVIPSTQTGMAQVIIPQGQLVDVNSPQDVSEEKPGDRNLPTIRVDVLADNTSNYTLHPQASLTLPKKTVARMLEEPFLAPLQPLSSNTPMWACRLRSCEKIGDSYRGYCVSETELESVLTFHKQQTQSVWGTRQSPSPAKPATRLMWKSQYVPYDGIPFVNAGSRAVVMECQYGPRRKGFQLKKISEQESRSCQLYKATCPARIYIKKVQKFPEYRVPTDPKIDKKIIRMEQEKAFNMLKKNLVDAGGVLRWYVQLPTKQAHQYHELETSCLALSPSPFPVPSLEEEETAIRDENCALPSRLHPQVAHKIQELVSQGIEQVYAVRKQLRKFVERELFKPDEVPERHNLSFFPTVNDIKNHIHEVQKALRNGDNVYNSDIIPATLQWTTDNGHILRETVTVTFAEGNSPGESISTKVETNQTRGSLSPEPAHLLSSLSSFQPKVFTQLQGLQLQPRFTSPDGSPTLISVNNHPSSSPSRLLDSLESTVMNNNSLLLGQSHSLQTDTCLTPNNSIITSTMGNLPGPDQNLAAMDQLVQVGDVEDTENMEGSVHRILLGNVQTIPIQIIDNHPAISYFGGILKEPAFDGHGGLIKIWSPWKQHAFLRPFEPPTQGLSNNSGKWLHQFASPPTVHKAFFSPHPHQRLLFLVLLILALLTGNQNKTPFSEHSRILRPQMSPGNDAISQMLPLPGPRSGGVLASARLSSYSSSLGRLTGTSRLAPAPESSGARSTANAQECWGGASSHSAPGLRDQ</sequence>
<dbReference type="InterPro" id="IPR029309">
    <property type="entry name" value="CaRF"/>
</dbReference>
<reference evidence="3" key="1">
    <citation type="submission" date="2025-08" db="UniProtKB">
        <authorList>
            <consortium name="RefSeq"/>
        </authorList>
    </citation>
    <scope>IDENTIFICATION</scope>
    <source>
        <tissue evidence="3">Whole blood</tissue>
    </source>
</reference>
<dbReference type="GO" id="GO:0000981">
    <property type="term" value="F:DNA-binding transcription factor activity, RNA polymerase II-specific"/>
    <property type="evidence" value="ECO:0007669"/>
    <property type="project" value="TreeGrafter"/>
</dbReference>
<feature type="region of interest" description="Disordered" evidence="1">
    <location>
        <begin position="827"/>
        <end position="865"/>
    </location>
</feature>
<dbReference type="Proteomes" id="UP001165780">
    <property type="component" value="Unplaced"/>
</dbReference>
<dbReference type="GeneID" id="109259183"/>
<name>A0A9W2VTX2_PANPR</name>
<dbReference type="GO" id="GO:0005634">
    <property type="term" value="C:nucleus"/>
    <property type="evidence" value="ECO:0007669"/>
    <property type="project" value="TreeGrafter"/>
</dbReference>
<feature type="compositionally biased region" description="Basic and acidic residues" evidence="1">
    <location>
        <begin position="9"/>
        <end position="20"/>
    </location>
</feature>
<keyword evidence="2" id="KW-1185">Reference proteome</keyword>
<evidence type="ECO:0000256" key="1">
    <source>
        <dbReference type="SAM" id="MobiDB-lite"/>
    </source>
</evidence>
<dbReference type="PANTHER" id="PTHR14694">
    <property type="entry name" value="CALCIUM-RESPONSIVE TRANSCRIPTION FACTOR"/>
    <property type="match status" value="1"/>
</dbReference>
<dbReference type="PANTHER" id="PTHR14694:SF1">
    <property type="entry name" value="CALCIUM-RESPONSIVE TRANSCRIPTION FACTOR"/>
    <property type="match status" value="1"/>
</dbReference>
<protein>
    <submittedName>
        <fullName evidence="3">Calcium-responsive transcription factor isoform X2</fullName>
    </submittedName>
</protein>